<protein>
    <recommendedName>
        <fullName evidence="4">Glucosyltransferase GtrII-like protein</fullName>
    </recommendedName>
</protein>
<feature type="transmembrane region" description="Helical" evidence="1">
    <location>
        <begin position="212"/>
        <end position="234"/>
    </location>
</feature>
<dbReference type="EMBL" id="CP093365">
    <property type="protein sequence ID" value="UQS83585.1"/>
    <property type="molecule type" value="Genomic_DNA"/>
</dbReference>
<evidence type="ECO:0000256" key="1">
    <source>
        <dbReference type="SAM" id="Phobius"/>
    </source>
</evidence>
<accession>A0ABY4PCU3</accession>
<proteinExistence type="predicted"/>
<feature type="transmembrane region" description="Helical" evidence="1">
    <location>
        <begin position="268"/>
        <end position="287"/>
    </location>
</feature>
<gene>
    <name evidence="2" type="ORF">MOO47_07415</name>
</gene>
<keyword evidence="1" id="KW-0812">Transmembrane</keyword>
<feature type="transmembrane region" description="Helical" evidence="1">
    <location>
        <begin position="67"/>
        <end position="95"/>
    </location>
</feature>
<keyword evidence="1" id="KW-1133">Transmembrane helix</keyword>
<name>A0ABY4PCU3_9LACO</name>
<dbReference type="Proteomes" id="UP000831947">
    <property type="component" value="Chromosome"/>
</dbReference>
<feature type="transmembrane region" description="Helical" evidence="1">
    <location>
        <begin position="349"/>
        <end position="365"/>
    </location>
</feature>
<feature type="transmembrane region" description="Helical" evidence="1">
    <location>
        <begin position="14"/>
        <end position="33"/>
    </location>
</feature>
<reference evidence="2 3" key="1">
    <citation type="journal article" date="2022" name="Int. J. Syst. Evol. Microbiol.">
        <title>Apilactobacillus apisilvae sp. nov., Nicolia spurrieriana gen. nov. sp. nov., Bombilactobacillus folatiphilus sp. nov. and Bombilactobacillus thymidiniphilus sp. nov., four new lactic acid bacterial isolates from stingless bees Tetragonula carbonaria and Austroplebeia australis.</title>
        <authorList>
            <person name="Oliphant S.A."/>
            <person name="Watson-Haigh N.S."/>
            <person name="Sumby K.M."/>
            <person name="Gardner J."/>
            <person name="Groom S."/>
            <person name="Jiranek V."/>
        </authorList>
    </citation>
    <scope>NUCLEOTIDE SEQUENCE [LARGE SCALE GENOMIC DNA]</scope>
    <source>
        <strain evidence="2 3">SG4_A1</strain>
    </source>
</reference>
<feature type="transmembrane region" description="Helical" evidence="1">
    <location>
        <begin position="293"/>
        <end position="316"/>
    </location>
</feature>
<feature type="transmembrane region" description="Helical" evidence="1">
    <location>
        <begin position="138"/>
        <end position="157"/>
    </location>
</feature>
<keyword evidence="1" id="KW-0472">Membrane</keyword>
<feature type="transmembrane region" description="Helical" evidence="1">
    <location>
        <begin position="107"/>
        <end position="126"/>
    </location>
</feature>
<sequence length="459" mass="53573">MRDKLQKWTCFKKASSIILILDFLLFGLLGYWMPLVGDDLNWWSTWGQNYFFNGTFLNYDGRYLGDLLIILMSHLPIISFLIYGFCGSLLAYLIARILRIIFPHSNYYLRLVLSSLALLLLPRSIFRQIWGWHAGFANYGPSLIFPLFFIALTLKYWNNKQHPQFNHSWLLFISAIAAQFLAEHITLLNCLNIVLVLILGRQHLTSSFKKQYLKPLALGNFLGAILMFCNGAYVRVLMGKDTYRSVGQVQQDTLINYLKNLFVGRPHLMLAMLIFVFVLVVLCWLNWQRFHNRLLLVTNCWLLLSATVSQAPFIVISPYGPRCQFVFVIFLWLIILLNILPWLNLAPRIFSVLVTLFFLFTGIKFDHIAYDYHQTFVVATALSIEQGRQHVKHTYVLNYRDVNFIWATNSSWDANFKAYFVNPESKVVPVDYQTWQDLSQGLNLKQKHDRSILLQRLNK</sequence>
<dbReference type="RefSeq" id="WP_249512811.1">
    <property type="nucleotide sequence ID" value="NZ_CP093365.1"/>
</dbReference>
<evidence type="ECO:0008006" key="4">
    <source>
        <dbReference type="Google" id="ProtNLM"/>
    </source>
</evidence>
<evidence type="ECO:0000313" key="2">
    <source>
        <dbReference type="EMBL" id="UQS83585.1"/>
    </source>
</evidence>
<organism evidence="2 3">
    <name type="scientific">Bombilactobacillus thymidiniphilus</name>
    <dbReference type="NCBI Taxonomy" id="2923363"/>
    <lineage>
        <taxon>Bacteria</taxon>
        <taxon>Bacillati</taxon>
        <taxon>Bacillota</taxon>
        <taxon>Bacilli</taxon>
        <taxon>Lactobacillales</taxon>
        <taxon>Lactobacillaceae</taxon>
        <taxon>Bombilactobacillus</taxon>
    </lineage>
</organism>
<feature type="transmembrane region" description="Helical" evidence="1">
    <location>
        <begin position="323"/>
        <end position="343"/>
    </location>
</feature>
<keyword evidence="3" id="KW-1185">Reference proteome</keyword>
<evidence type="ECO:0000313" key="3">
    <source>
        <dbReference type="Proteomes" id="UP000831947"/>
    </source>
</evidence>